<evidence type="ECO:0000313" key="1">
    <source>
        <dbReference type="EMBL" id="MFB9761421.1"/>
    </source>
</evidence>
<comment type="caution">
    <text evidence="1">The sequence shown here is derived from an EMBL/GenBank/DDBJ whole genome shotgun (WGS) entry which is preliminary data.</text>
</comment>
<evidence type="ECO:0008006" key="3">
    <source>
        <dbReference type="Google" id="ProtNLM"/>
    </source>
</evidence>
<gene>
    <name evidence="1" type="ORF">ACFFMS_24545</name>
</gene>
<proteinExistence type="predicted"/>
<dbReference type="Proteomes" id="UP001589609">
    <property type="component" value="Unassembled WGS sequence"/>
</dbReference>
<name>A0ABV5WMY8_9BACI</name>
<protein>
    <recommendedName>
        <fullName evidence="3">Preprotein translocase subunit YajC</fullName>
    </recommendedName>
</protein>
<evidence type="ECO:0000313" key="2">
    <source>
        <dbReference type="Proteomes" id="UP001589609"/>
    </source>
</evidence>
<dbReference type="RefSeq" id="WP_379951594.1">
    <property type="nucleotide sequence ID" value="NZ_JBHMAF010000193.1"/>
</dbReference>
<accession>A0ABV5WMY8</accession>
<keyword evidence="2" id="KW-1185">Reference proteome</keyword>
<sequence>MFNVYFFENKNPLLSQFLKRVPAVGEALTIKGRKGTVSTVTNIDEKNIHVQVILENVNKGKVTTVDNSKKKRR</sequence>
<dbReference type="EMBL" id="JBHMAF010000193">
    <property type="protein sequence ID" value="MFB9761421.1"/>
    <property type="molecule type" value="Genomic_DNA"/>
</dbReference>
<reference evidence="1 2" key="1">
    <citation type="submission" date="2024-09" db="EMBL/GenBank/DDBJ databases">
        <authorList>
            <person name="Sun Q."/>
            <person name="Mori K."/>
        </authorList>
    </citation>
    <scope>NUCLEOTIDE SEQUENCE [LARGE SCALE GENOMIC DNA]</scope>
    <source>
        <strain evidence="1 2">JCM 11201</strain>
    </source>
</reference>
<organism evidence="1 2">
    <name type="scientific">Ectobacillus funiculus</name>
    <dbReference type="NCBI Taxonomy" id="137993"/>
    <lineage>
        <taxon>Bacteria</taxon>
        <taxon>Bacillati</taxon>
        <taxon>Bacillota</taxon>
        <taxon>Bacilli</taxon>
        <taxon>Bacillales</taxon>
        <taxon>Bacillaceae</taxon>
        <taxon>Ectobacillus</taxon>
    </lineage>
</organism>